<reference evidence="7" key="1">
    <citation type="journal article" date="2021" name="Nat. Commun.">
        <title>Genetic determinants of endophytism in the Arabidopsis root mycobiome.</title>
        <authorList>
            <person name="Mesny F."/>
            <person name="Miyauchi S."/>
            <person name="Thiergart T."/>
            <person name="Pickel B."/>
            <person name="Atanasova L."/>
            <person name="Karlsson M."/>
            <person name="Huettel B."/>
            <person name="Barry K.W."/>
            <person name="Haridas S."/>
            <person name="Chen C."/>
            <person name="Bauer D."/>
            <person name="Andreopoulos W."/>
            <person name="Pangilinan J."/>
            <person name="LaButti K."/>
            <person name="Riley R."/>
            <person name="Lipzen A."/>
            <person name="Clum A."/>
            <person name="Drula E."/>
            <person name="Henrissat B."/>
            <person name="Kohler A."/>
            <person name="Grigoriev I.V."/>
            <person name="Martin F.M."/>
            <person name="Hacquard S."/>
        </authorList>
    </citation>
    <scope>NUCLEOTIDE SEQUENCE</scope>
    <source>
        <strain evidence="7">MPI-CAGE-CH-0235</strain>
    </source>
</reference>
<dbReference type="EMBL" id="JAGPNK010000013">
    <property type="protein sequence ID" value="KAH7309417.1"/>
    <property type="molecule type" value="Genomic_DNA"/>
</dbReference>
<dbReference type="GO" id="GO:0032875">
    <property type="term" value="P:regulation of DNA endoreduplication"/>
    <property type="evidence" value="ECO:0007669"/>
    <property type="project" value="UniProtKB-ARBA"/>
</dbReference>
<dbReference type="CDD" id="cd00167">
    <property type="entry name" value="SANT"/>
    <property type="match status" value="2"/>
</dbReference>
<feature type="domain" description="Myb-like" evidence="5">
    <location>
        <begin position="58"/>
        <end position="105"/>
    </location>
</feature>
<dbReference type="AlphaFoldDB" id="A0A8K0SIX0"/>
<dbReference type="OrthoDB" id="2143914at2759"/>
<name>A0A8K0SIX0_9HYPO</name>
<keyword evidence="7" id="KW-0371">Homeobox</keyword>
<keyword evidence="4" id="KW-0539">Nucleus</keyword>
<evidence type="ECO:0000256" key="1">
    <source>
        <dbReference type="ARBA" id="ARBA00004123"/>
    </source>
</evidence>
<evidence type="ECO:0000259" key="6">
    <source>
        <dbReference type="PROSITE" id="PS51294"/>
    </source>
</evidence>
<feature type="domain" description="Myb-like" evidence="5">
    <location>
        <begin position="6"/>
        <end position="57"/>
    </location>
</feature>
<keyword evidence="8" id="KW-1185">Reference proteome</keyword>
<comment type="caution">
    <text evidence="7">The sequence shown here is derived from an EMBL/GenBank/DDBJ whole genome shotgun (WGS) entry which is preliminary data.</text>
</comment>
<dbReference type="GO" id="GO:1901002">
    <property type="term" value="P:positive regulation of response to salt stress"/>
    <property type="evidence" value="ECO:0007669"/>
    <property type="project" value="UniProtKB-ARBA"/>
</dbReference>
<dbReference type="InterPro" id="IPR009057">
    <property type="entry name" value="Homeodomain-like_sf"/>
</dbReference>
<feature type="non-terminal residue" evidence="7">
    <location>
        <position position="117"/>
    </location>
</feature>
<organism evidence="7 8">
    <name type="scientific">Stachybotrys elegans</name>
    <dbReference type="NCBI Taxonomy" id="80388"/>
    <lineage>
        <taxon>Eukaryota</taxon>
        <taxon>Fungi</taxon>
        <taxon>Dikarya</taxon>
        <taxon>Ascomycota</taxon>
        <taxon>Pezizomycotina</taxon>
        <taxon>Sordariomycetes</taxon>
        <taxon>Hypocreomycetidae</taxon>
        <taxon>Hypocreales</taxon>
        <taxon>Stachybotryaceae</taxon>
        <taxon>Stachybotrys</taxon>
    </lineage>
</organism>
<evidence type="ECO:0000259" key="5">
    <source>
        <dbReference type="PROSITE" id="PS50090"/>
    </source>
</evidence>
<protein>
    <submittedName>
        <fullName evidence="7">Homeodomain-like protein</fullName>
    </submittedName>
</protein>
<dbReference type="InterPro" id="IPR050560">
    <property type="entry name" value="MYB_TF"/>
</dbReference>
<sequence length="117" mass="13737">MAGPAQAGQRRGPWSQFEDDLLMTLIQNHGCSNWVRISQELGSRSAKQCRERYHQNLNPSLNHEPITKEEGQLINYLVDTKGKRWAEIARQLHGRCDNSVKNWWNGSQNKRRRQNRR</sequence>
<evidence type="ECO:0000256" key="4">
    <source>
        <dbReference type="ARBA" id="ARBA00023242"/>
    </source>
</evidence>
<dbReference type="PROSITE" id="PS50090">
    <property type="entry name" value="MYB_LIKE"/>
    <property type="match status" value="2"/>
</dbReference>
<dbReference type="Gene3D" id="1.10.10.60">
    <property type="entry name" value="Homeodomain-like"/>
    <property type="match status" value="2"/>
</dbReference>
<dbReference type="SUPFAM" id="SSF46689">
    <property type="entry name" value="Homeodomain-like"/>
    <property type="match status" value="1"/>
</dbReference>
<feature type="domain" description="HTH myb-type" evidence="6">
    <location>
        <begin position="10"/>
        <end position="61"/>
    </location>
</feature>
<proteinExistence type="predicted"/>
<dbReference type="Proteomes" id="UP000813444">
    <property type="component" value="Unassembled WGS sequence"/>
</dbReference>
<evidence type="ECO:0000256" key="3">
    <source>
        <dbReference type="ARBA" id="ARBA00023125"/>
    </source>
</evidence>
<dbReference type="GO" id="GO:1902584">
    <property type="term" value="P:positive regulation of response to water deprivation"/>
    <property type="evidence" value="ECO:0007669"/>
    <property type="project" value="UniProtKB-ARBA"/>
</dbReference>
<evidence type="ECO:0000256" key="2">
    <source>
        <dbReference type="ARBA" id="ARBA00022737"/>
    </source>
</evidence>
<dbReference type="Pfam" id="PF13921">
    <property type="entry name" value="Myb_DNA-bind_6"/>
    <property type="match status" value="1"/>
</dbReference>
<dbReference type="FunFam" id="1.10.10.60:FF:000355">
    <property type="entry name" value="Transcription factor MYB124"/>
    <property type="match status" value="1"/>
</dbReference>
<comment type="subcellular location">
    <subcellularLocation>
        <location evidence="1">Nucleus</location>
    </subcellularLocation>
</comment>
<dbReference type="GO" id="GO:0033993">
    <property type="term" value="P:response to lipid"/>
    <property type="evidence" value="ECO:0007669"/>
    <property type="project" value="UniProtKB-ARBA"/>
</dbReference>
<dbReference type="GO" id="GO:0000981">
    <property type="term" value="F:DNA-binding transcription factor activity, RNA polymerase II-specific"/>
    <property type="evidence" value="ECO:0007669"/>
    <property type="project" value="TreeGrafter"/>
</dbReference>
<gene>
    <name evidence="7" type="ORF">B0I35DRAFT_359000</name>
</gene>
<dbReference type="GO" id="GO:0050891">
    <property type="term" value="P:multicellular organismal-level water homeostasis"/>
    <property type="evidence" value="ECO:0007669"/>
    <property type="project" value="UniProtKB-ARBA"/>
</dbReference>
<dbReference type="PROSITE" id="PS51294">
    <property type="entry name" value="HTH_MYB"/>
    <property type="match status" value="2"/>
</dbReference>
<evidence type="ECO:0000313" key="8">
    <source>
        <dbReference type="Proteomes" id="UP000813444"/>
    </source>
</evidence>
<evidence type="ECO:0000313" key="7">
    <source>
        <dbReference type="EMBL" id="KAH7309417.1"/>
    </source>
</evidence>
<keyword evidence="3 7" id="KW-0238">DNA-binding</keyword>
<dbReference type="GO" id="GO:0000278">
    <property type="term" value="P:mitotic cell cycle"/>
    <property type="evidence" value="ECO:0007669"/>
    <property type="project" value="TreeGrafter"/>
</dbReference>
<keyword evidence="2" id="KW-0677">Repeat</keyword>
<dbReference type="GO" id="GO:0045944">
    <property type="term" value="P:positive regulation of transcription by RNA polymerase II"/>
    <property type="evidence" value="ECO:0007669"/>
    <property type="project" value="TreeGrafter"/>
</dbReference>
<dbReference type="PANTHER" id="PTHR45614:SF25">
    <property type="entry name" value="MYB PROTEIN"/>
    <property type="match status" value="1"/>
</dbReference>
<accession>A0A8K0SIX0</accession>
<dbReference type="GO" id="GO:1902806">
    <property type="term" value="P:regulation of cell cycle G1/S phase transition"/>
    <property type="evidence" value="ECO:0007669"/>
    <property type="project" value="UniProtKB-ARBA"/>
</dbReference>
<dbReference type="GO" id="GO:0000978">
    <property type="term" value="F:RNA polymerase II cis-regulatory region sequence-specific DNA binding"/>
    <property type="evidence" value="ECO:0007669"/>
    <property type="project" value="TreeGrafter"/>
</dbReference>
<dbReference type="InterPro" id="IPR017930">
    <property type="entry name" value="Myb_dom"/>
</dbReference>
<dbReference type="PANTHER" id="PTHR45614">
    <property type="entry name" value="MYB PROTEIN-RELATED"/>
    <property type="match status" value="1"/>
</dbReference>
<dbReference type="GO" id="GO:2000037">
    <property type="term" value="P:regulation of stomatal complex patterning"/>
    <property type="evidence" value="ECO:0007669"/>
    <property type="project" value="UniProtKB-ARBA"/>
</dbReference>
<dbReference type="SMART" id="SM00717">
    <property type="entry name" value="SANT"/>
    <property type="match status" value="2"/>
</dbReference>
<dbReference type="InterPro" id="IPR001005">
    <property type="entry name" value="SANT/Myb"/>
</dbReference>
<dbReference type="GO" id="GO:0005634">
    <property type="term" value="C:nucleus"/>
    <property type="evidence" value="ECO:0007669"/>
    <property type="project" value="UniProtKB-SubCell"/>
</dbReference>
<feature type="domain" description="HTH myb-type" evidence="6">
    <location>
        <begin position="62"/>
        <end position="112"/>
    </location>
</feature>